<feature type="domain" description="RCHY1 zinc-ribbon" evidence="2">
    <location>
        <begin position="236"/>
        <end position="267"/>
    </location>
</feature>
<dbReference type="PANTHER" id="PTHR21319">
    <property type="entry name" value="RING FINGER AND CHY ZINC FINGER DOMAIN-CONTAINING PROTEIN 1"/>
    <property type="match status" value="1"/>
</dbReference>
<dbReference type="Pfam" id="PF14599">
    <property type="entry name" value="zinc_ribbon_6"/>
    <property type="match status" value="1"/>
</dbReference>
<dbReference type="PANTHER" id="PTHR21319:SF58">
    <property type="entry name" value="E3 UBIQUITIN-PROTEIN LIGASE RZFP34"/>
    <property type="match status" value="1"/>
</dbReference>
<dbReference type="Proteomes" id="UP001054889">
    <property type="component" value="Unassembled WGS sequence"/>
</dbReference>
<dbReference type="GO" id="GO:0061630">
    <property type="term" value="F:ubiquitin protein ligase activity"/>
    <property type="evidence" value="ECO:0007669"/>
    <property type="project" value="TreeGrafter"/>
</dbReference>
<name>A0AAV5BG81_ELECO</name>
<comment type="caution">
    <text evidence="3">The sequence shown here is derived from an EMBL/GenBank/DDBJ whole genome shotgun (WGS) entry which is preliminary data.</text>
</comment>
<dbReference type="AlphaFoldDB" id="A0AAV5BG81"/>
<evidence type="ECO:0000256" key="1">
    <source>
        <dbReference type="SAM" id="MobiDB-lite"/>
    </source>
</evidence>
<dbReference type="Gene3D" id="2.20.28.10">
    <property type="match status" value="1"/>
</dbReference>
<dbReference type="EMBL" id="BQKI01000001">
    <property type="protein sequence ID" value="GJM84708.1"/>
    <property type="molecule type" value="Genomic_DNA"/>
</dbReference>
<feature type="compositionally biased region" description="Polar residues" evidence="1">
    <location>
        <begin position="47"/>
        <end position="61"/>
    </location>
</feature>
<dbReference type="GO" id="GO:0016567">
    <property type="term" value="P:protein ubiquitination"/>
    <property type="evidence" value="ECO:0007669"/>
    <property type="project" value="TreeGrafter"/>
</dbReference>
<gene>
    <name evidence="3" type="primary">ga00402</name>
    <name evidence="3" type="ORF">PR202_ga00402</name>
</gene>
<evidence type="ECO:0000313" key="3">
    <source>
        <dbReference type="EMBL" id="GJM84708.1"/>
    </source>
</evidence>
<evidence type="ECO:0000313" key="4">
    <source>
        <dbReference type="Proteomes" id="UP001054889"/>
    </source>
</evidence>
<proteinExistence type="predicted"/>
<reference evidence="3" key="1">
    <citation type="journal article" date="2018" name="DNA Res.">
        <title>Multiple hybrid de novo genome assembly of finger millet, an orphan allotetraploid crop.</title>
        <authorList>
            <person name="Hatakeyama M."/>
            <person name="Aluri S."/>
            <person name="Balachadran M.T."/>
            <person name="Sivarajan S.R."/>
            <person name="Patrignani A."/>
            <person name="Gruter S."/>
            <person name="Poveda L."/>
            <person name="Shimizu-Inatsugi R."/>
            <person name="Baeten J."/>
            <person name="Francoijs K.J."/>
            <person name="Nataraja K.N."/>
            <person name="Reddy Y.A.N."/>
            <person name="Phadnis S."/>
            <person name="Ravikumar R.L."/>
            <person name="Schlapbach R."/>
            <person name="Sreeman S.M."/>
            <person name="Shimizu K.K."/>
        </authorList>
    </citation>
    <scope>NUCLEOTIDE SEQUENCE</scope>
</reference>
<dbReference type="GO" id="GO:0005634">
    <property type="term" value="C:nucleus"/>
    <property type="evidence" value="ECO:0007669"/>
    <property type="project" value="TreeGrafter"/>
</dbReference>
<sequence>MEFVAQQHGKVSDLRFFRVWEAAARITGGVARSSRPAAARSSDAGIATTTPRIRSTSNCATGTRSLATRSTRSFAPSATRNRMCSRIALTVGPAWANTSVKYATSLMMMFQRSNTIVMDVAYAGKTGGADNFFHCNTCVRAHNSSGVHERDETAPSVSLHSSETSLISSRYGCDDLNEVVGFDLFSFSCPVCSRSACDMTDTWRKLDEEVAATPMPEIYQTKMLTNAVACCFLLQIWILCNDCSATSNVRFHVLGHKCPGCSSYNTKETRGGPPSAACSRV</sequence>
<keyword evidence="4" id="KW-1185">Reference proteome</keyword>
<accession>A0AAV5BG81</accession>
<feature type="compositionally biased region" description="Low complexity" evidence="1">
    <location>
        <begin position="33"/>
        <end position="42"/>
    </location>
</feature>
<feature type="region of interest" description="Disordered" evidence="1">
    <location>
        <begin position="33"/>
        <end position="61"/>
    </location>
</feature>
<dbReference type="GO" id="GO:0006511">
    <property type="term" value="P:ubiquitin-dependent protein catabolic process"/>
    <property type="evidence" value="ECO:0007669"/>
    <property type="project" value="TreeGrafter"/>
</dbReference>
<organism evidence="3 4">
    <name type="scientific">Eleusine coracana subsp. coracana</name>
    <dbReference type="NCBI Taxonomy" id="191504"/>
    <lineage>
        <taxon>Eukaryota</taxon>
        <taxon>Viridiplantae</taxon>
        <taxon>Streptophyta</taxon>
        <taxon>Embryophyta</taxon>
        <taxon>Tracheophyta</taxon>
        <taxon>Spermatophyta</taxon>
        <taxon>Magnoliopsida</taxon>
        <taxon>Liliopsida</taxon>
        <taxon>Poales</taxon>
        <taxon>Poaceae</taxon>
        <taxon>PACMAD clade</taxon>
        <taxon>Chloridoideae</taxon>
        <taxon>Cynodonteae</taxon>
        <taxon>Eleusininae</taxon>
        <taxon>Eleusine</taxon>
    </lineage>
</organism>
<dbReference type="InterPro" id="IPR039512">
    <property type="entry name" value="RCHY1_zinc-ribbon"/>
</dbReference>
<evidence type="ECO:0000259" key="2">
    <source>
        <dbReference type="Pfam" id="PF14599"/>
    </source>
</evidence>
<protein>
    <recommendedName>
        <fullName evidence="2">RCHY1 zinc-ribbon domain-containing protein</fullName>
    </recommendedName>
</protein>
<reference evidence="3" key="2">
    <citation type="submission" date="2021-12" db="EMBL/GenBank/DDBJ databases">
        <title>Resequencing data analysis of finger millet.</title>
        <authorList>
            <person name="Hatakeyama M."/>
            <person name="Aluri S."/>
            <person name="Balachadran M.T."/>
            <person name="Sivarajan S.R."/>
            <person name="Poveda L."/>
            <person name="Shimizu-Inatsugi R."/>
            <person name="Schlapbach R."/>
            <person name="Sreeman S.M."/>
            <person name="Shimizu K.K."/>
        </authorList>
    </citation>
    <scope>NUCLEOTIDE SEQUENCE</scope>
</reference>